<proteinExistence type="predicted"/>
<evidence type="ECO:0000256" key="1">
    <source>
        <dbReference type="ARBA" id="ARBA00023002"/>
    </source>
</evidence>
<dbReference type="InterPro" id="IPR050982">
    <property type="entry name" value="Auxin_biosynth/cation_transpt"/>
</dbReference>
<evidence type="ECO:0000313" key="2">
    <source>
        <dbReference type="EMBL" id="MDI1486003.1"/>
    </source>
</evidence>
<dbReference type="PANTHER" id="PTHR43539">
    <property type="entry name" value="FLAVIN-BINDING MONOOXYGENASE-LIKE PROTEIN (AFU_ORTHOLOGUE AFUA_4G09220)"/>
    <property type="match status" value="1"/>
</dbReference>
<dbReference type="GO" id="GO:0004497">
    <property type="term" value="F:monooxygenase activity"/>
    <property type="evidence" value="ECO:0007669"/>
    <property type="project" value="TreeGrafter"/>
</dbReference>
<accession>A0AA43TRV6</accession>
<evidence type="ECO:0008006" key="4">
    <source>
        <dbReference type="Google" id="ProtNLM"/>
    </source>
</evidence>
<protein>
    <recommendedName>
        <fullName evidence="4">Flavin-containing monooxygenase</fullName>
    </recommendedName>
</protein>
<dbReference type="AlphaFoldDB" id="A0AA43TRV6"/>
<name>A0AA43TRV6_9LECA</name>
<dbReference type="Proteomes" id="UP001161017">
    <property type="component" value="Unassembled WGS sequence"/>
</dbReference>
<dbReference type="Gene3D" id="3.50.50.60">
    <property type="entry name" value="FAD/NAD(P)-binding domain"/>
    <property type="match status" value="3"/>
</dbReference>
<dbReference type="Pfam" id="PF13738">
    <property type="entry name" value="Pyr_redox_3"/>
    <property type="match status" value="1"/>
</dbReference>
<comment type="caution">
    <text evidence="2">The sequence shown here is derived from an EMBL/GenBank/DDBJ whole genome shotgun (WGS) entry which is preliminary data.</text>
</comment>
<evidence type="ECO:0000313" key="3">
    <source>
        <dbReference type="Proteomes" id="UP001161017"/>
    </source>
</evidence>
<gene>
    <name evidence="2" type="ORF">OHK93_004192</name>
</gene>
<dbReference type="Pfam" id="PF13450">
    <property type="entry name" value="NAD_binding_8"/>
    <property type="match status" value="1"/>
</dbReference>
<dbReference type="GO" id="GO:0050660">
    <property type="term" value="F:flavin adenine dinucleotide binding"/>
    <property type="evidence" value="ECO:0007669"/>
    <property type="project" value="TreeGrafter"/>
</dbReference>
<sequence length="571" mass="63409">MAAAAVDTIPSYNRLDPGSKRLEFASYPKAPEPPERDVENIARTWVESFNKSLSTNDIQAITSLFLKDGCWRDQLCLSWTYHTLSGPQKIQSFLEGAPKGCRIKSIDIDGKKPSLAPHVSPADYLGKVKSVAAFLTVDTDIGRGRGVVRLIQDADAKWKAYTLFTAMFELKGHEETINSNRPAGVEHGGQLGRKNWQERRTITENFEDDLQPTVLIIGAGQGGLTAAARLHQLRVPALIVDRNARIGDNWRNSSKRQWTVHLERKRPDGTTEQRTLHPRHVVQATGHSGEMNLPQIKGMNDFAGDTLCHSSQFKGAKSNSQGKKAIVVGCCNSGHDIAQDFYEHGYDVTIVQRSSTYVMSSKNGLDVLLGGLYEEGGPDTEDADLIFMSIPNPMLKSLHLDATKEITKRDEKLLDGLSKAGFKLDYGPDDSGFFMKYFQRGGGYYIDVGCSQLIIDGKIKVKQGQEITEVKPHGLAFADGTELEADEIVLATGYQNMRGTARKIFGDEIADQVTDVWGFDDEGELRTMWRKTGHPGFWFFGGNLALCRYYSRMLALQIKGMETGLMNYEDP</sequence>
<dbReference type="PANTHER" id="PTHR43539:SF68">
    <property type="entry name" value="FLAVIN-BINDING MONOOXYGENASE-LIKE PROTEIN (AFU_ORTHOLOGUE AFUA_4G09220)"/>
    <property type="match status" value="1"/>
</dbReference>
<reference evidence="2" key="1">
    <citation type="journal article" date="2023" name="Genome Biol. Evol.">
        <title>First Whole Genome Sequence and Flow Cytometry Genome Size Data for the Lichen-Forming Fungus Ramalina farinacea (Ascomycota).</title>
        <authorList>
            <person name="Llewellyn T."/>
            <person name="Mian S."/>
            <person name="Hill R."/>
            <person name="Leitch I.J."/>
            <person name="Gaya E."/>
        </authorList>
    </citation>
    <scope>NUCLEOTIDE SEQUENCE</scope>
    <source>
        <strain evidence="2">LIQ254RAFAR</strain>
    </source>
</reference>
<dbReference type="InterPro" id="IPR036188">
    <property type="entry name" value="FAD/NAD-bd_sf"/>
</dbReference>
<keyword evidence="1" id="KW-0560">Oxidoreductase</keyword>
<dbReference type="EMBL" id="JAPUFD010000002">
    <property type="protein sequence ID" value="MDI1486003.1"/>
    <property type="molecule type" value="Genomic_DNA"/>
</dbReference>
<dbReference type="SUPFAM" id="SSF51905">
    <property type="entry name" value="FAD/NAD(P)-binding domain"/>
    <property type="match status" value="1"/>
</dbReference>
<keyword evidence="3" id="KW-1185">Reference proteome</keyword>
<organism evidence="2 3">
    <name type="scientific">Ramalina farinacea</name>
    <dbReference type="NCBI Taxonomy" id="258253"/>
    <lineage>
        <taxon>Eukaryota</taxon>
        <taxon>Fungi</taxon>
        <taxon>Dikarya</taxon>
        <taxon>Ascomycota</taxon>
        <taxon>Pezizomycotina</taxon>
        <taxon>Lecanoromycetes</taxon>
        <taxon>OSLEUM clade</taxon>
        <taxon>Lecanoromycetidae</taxon>
        <taxon>Lecanorales</taxon>
        <taxon>Lecanorineae</taxon>
        <taxon>Ramalinaceae</taxon>
        <taxon>Ramalina</taxon>
    </lineage>
</organism>